<name>A0A8J6TBS0_9BACT</name>
<evidence type="ECO:0000313" key="3">
    <source>
        <dbReference type="Proteomes" id="UP000603545"/>
    </source>
</evidence>
<evidence type="ECO:0008006" key="4">
    <source>
        <dbReference type="Google" id="ProtNLM"/>
    </source>
</evidence>
<proteinExistence type="predicted"/>
<keyword evidence="1" id="KW-0732">Signal</keyword>
<comment type="caution">
    <text evidence="2">The sequence shown here is derived from an EMBL/GenBank/DDBJ whole genome shotgun (WGS) entry which is preliminary data.</text>
</comment>
<evidence type="ECO:0000313" key="2">
    <source>
        <dbReference type="EMBL" id="MBC8199348.1"/>
    </source>
</evidence>
<gene>
    <name evidence="2" type="ORF">H8E80_04790</name>
</gene>
<dbReference type="AlphaFoldDB" id="A0A8J6TBS0"/>
<sequence>MKRIFFIAIICFLFLLQISIANQTIQWNDAHNYYGQHVTVKGKIVGTYNSGKACFLNFHPDYKKHFTAVIFKSAFHLFPPIPEDYYYGKEVLITGKIKEYKNKPEIILNNPSQIKIIEATKSSKNTPEVIFWKDAHKYYGKVVAVEGTVVAAYNSGKACFLNFHKNWKRYFTAVIFSSNFHKFKFPPEKYYKNKKVRVSGLVKEYKGKPEIIINHPSQIEVID</sequence>
<dbReference type="EMBL" id="JACNLL010000047">
    <property type="protein sequence ID" value="MBC8199348.1"/>
    <property type="molecule type" value="Genomic_DNA"/>
</dbReference>
<feature type="chain" id="PRO_5035192247" description="OB-fold nucleic acid binding domain protein" evidence="1">
    <location>
        <begin position="24"/>
        <end position="223"/>
    </location>
</feature>
<dbReference type="Proteomes" id="UP000603545">
    <property type="component" value="Unassembled WGS sequence"/>
</dbReference>
<accession>A0A8J6TBS0</accession>
<organism evidence="2 3">
    <name type="scientific">Candidatus Desulfaltia bathyphila</name>
    <dbReference type="NCBI Taxonomy" id="2841697"/>
    <lineage>
        <taxon>Bacteria</taxon>
        <taxon>Pseudomonadati</taxon>
        <taxon>Thermodesulfobacteriota</taxon>
        <taxon>Desulfobacteria</taxon>
        <taxon>Desulfobacterales</taxon>
        <taxon>Desulfobacterales incertae sedis</taxon>
        <taxon>Candidatus Desulfaltia</taxon>
    </lineage>
</organism>
<feature type="signal peptide" evidence="1">
    <location>
        <begin position="1"/>
        <end position="23"/>
    </location>
</feature>
<reference evidence="2 3" key="1">
    <citation type="submission" date="2020-08" db="EMBL/GenBank/DDBJ databases">
        <title>Bridging the membrane lipid divide: bacteria of the FCB group superphylum have the potential to synthesize archaeal ether lipids.</title>
        <authorList>
            <person name="Villanueva L."/>
            <person name="Von Meijenfeldt F.A.B."/>
            <person name="Westbye A.B."/>
            <person name="Yadav S."/>
            <person name="Hopmans E.C."/>
            <person name="Dutilh B.E."/>
            <person name="Sinninghe Damste J.S."/>
        </authorList>
    </citation>
    <scope>NUCLEOTIDE SEQUENCE [LARGE SCALE GENOMIC DNA]</scope>
    <source>
        <strain evidence="2">NIOZ-UU82</strain>
    </source>
</reference>
<protein>
    <recommendedName>
        <fullName evidence="4">OB-fold nucleic acid binding domain protein</fullName>
    </recommendedName>
</protein>
<evidence type="ECO:0000256" key="1">
    <source>
        <dbReference type="SAM" id="SignalP"/>
    </source>
</evidence>